<feature type="compositionally biased region" description="Low complexity" evidence="1">
    <location>
        <begin position="39"/>
        <end position="50"/>
    </location>
</feature>
<sequence>MPTTTSRSPSPLLALGTAALLALTGCQSGGDGEDGGPDDGATAGTSAASSEDADGGADGSAAGGADGSAAGGADGSTGEESSAATESEDPSGDASTFTSAEGTYSWQVPSGLSLGEDTAEQQSEWPDGESSQSYPITSSDGLVYGEIVINTSTDAGGAPPMYREVLDSRQLTDAAQGETETWAQSLLSSNCLTTTQQVPPEGSDSSDDASVPEDCEYRVVMSLVSVEPDEALEDSSVWAFFHHTPEERAGNVIMNATLPPHPENGDPTWLSREEAEELADTPQYQQLWELFTSFALHEDAAEGPEESPADAQSESPTDASEDETGDDTTSESQETADES</sequence>
<feature type="region of interest" description="Disordered" evidence="1">
    <location>
        <begin position="293"/>
        <end position="339"/>
    </location>
</feature>
<feature type="compositionally biased region" description="Gly residues" evidence="1">
    <location>
        <begin position="56"/>
        <end position="75"/>
    </location>
</feature>
<comment type="caution">
    <text evidence="2">The sequence shown here is derived from an EMBL/GenBank/DDBJ whole genome shotgun (WGS) entry which is preliminary data.</text>
</comment>
<proteinExistence type="predicted"/>
<feature type="compositionally biased region" description="Polar residues" evidence="1">
    <location>
        <begin position="120"/>
        <end position="138"/>
    </location>
</feature>
<protein>
    <submittedName>
        <fullName evidence="2">Uncharacterized protein</fullName>
    </submittedName>
</protein>
<feature type="compositionally biased region" description="Low complexity" evidence="1">
    <location>
        <begin position="76"/>
        <end position="85"/>
    </location>
</feature>
<evidence type="ECO:0000313" key="3">
    <source>
        <dbReference type="Proteomes" id="UP001501736"/>
    </source>
</evidence>
<feature type="compositionally biased region" description="Polar residues" evidence="1">
    <location>
        <begin position="93"/>
        <end position="110"/>
    </location>
</feature>
<name>A0ABP6RG96_9MICC</name>
<evidence type="ECO:0000256" key="1">
    <source>
        <dbReference type="SAM" id="MobiDB-lite"/>
    </source>
</evidence>
<accession>A0ABP6RG96</accession>
<feature type="compositionally biased region" description="Acidic residues" evidence="1">
    <location>
        <begin position="319"/>
        <end position="339"/>
    </location>
</feature>
<reference evidence="3" key="1">
    <citation type="journal article" date="2019" name="Int. J. Syst. Evol. Microbiol.">
        <title>The Global Catalogue of Microorganisms (GCM) 10K type strain sequencing project: providing services to taxonomists for standard genome sequencing and annotation.</title>
        <authorList>
            <consortium name="The Broad Institute Genomics Platform"/>
            <consortium name="The Broad Institute Genome Sequencing Center for Infectious Disease"/>
            <person name="Wu L."/>
            <person name="Ma J."/>
        </authorList>
    </citation>
    <scope>NUCLEOTIDE SEQUENCE [LARGE SCALE GENOMIC DNA]</scope>
    <source>
        <strain evidence="3">JCM 11483</strain>
    </source>
</reference>
<keyword evidence="3" id="KW-1185">Reference proteome</keyword>
<dbReference type="RefSeq" id="WP_344721444.1">
    <property type="nucleotide sequence ID" value="NZ_BAAAYG010000010.1"/>
</dbReference>
<dbReference type="EMBL" id="BAAAYG010000010">
    <property type="protein sequence ID" value="GAA3287005.1"/>
    <property type="molecule type" value="Genomic_DNA"/>
</dbReference>
<evidence type="ECO:0000313" key="2">
    <source>
        <dbReference type="EMBL" id="GAA3287005.1"/>
    </source>
</evidence>
<gene>
    <name evidence="2" type="ORF">GCM10020260_22760</name>
</gene>
<dbReference type="Proteomes" id="UP001501736">
    <property type="component" value="Unassembled WGS sequence"/>
</dbReference>
<dbReference type="PROSITE" id="PS51257">
    <property type="entry name" value="PROKAR_LIPOPROTEIN"/>
    <property type="match status" value="1"/>
</dbReference>
<feature type="region of interest" description="Disordered" evidence="1">
    <location>
        <begin position="25"/>
        <end position="138"/>
    </location>
</feature>
<organism evidence="2 3">
    <name type="scientific">Nesterenkonia halobia</name>
    <dbReference type="NCBI Taxonomy" id="37922"/>
    <lineage>
        <taxon>Bacteria</taxon>
        <taxon>Bacillati</taxon>
        <taxon>Actinomycetota</taxon>
        <taxon>Actinomycetes</taxon>
        <taxon>Micrococcales</taxon>
        <taxon>Micrococcaceae</taxon>
        <taxon>Nesterenkonia</taxon>
    </lineage>
</organism>